<dbReference type="SUPFAM" id="SSF51445">
    <property type="entry name" value="(Trans)glycosidases"/>
    <property type="match status" value="1"/>
</dbReference>
<dbReference type="RefSeq" id="WP_308442554.1">
    <property type="nucleotide sequence ID" value="NZ_BONB01000030.1"/>
</dbReference>
<comment type="function">
    <text evidence="4">Catalyzes the hydrolysis of a non-reducing terminal alpha-L-arabinopyranosidic linkage in ginsenoside Rb2 (alpha-L-arabinopyranosyl-(1-&gt;6)-alpha-D-glucopyranosyl) to release alpha-D-glucopyranosyl (Rd). It is not able to hydrolyze alpha-L-arabinofuranosyl-(1-&gt;6)-alpha-D-glucopyranosyl (Rc).</text>
</comment>
<dbReference type="Proteomes" id="UP000256913">
    <property type="component" value="Unassembled WGS sequence"/>
</dbReference>
<dbReference type="InterPro" id="IPR050288">
    <property type="entry name" value="Cellulose_deg_GH3"/>
</dbReference>
<keyword evidence="2 6" id="KW-0378">Hydrolase</keyword>
<sequence length="795" mass="83658">MTAPESQLATYPWHDTTRSVADRVELLLREMTLEEKIAQLGSRWLRKDLHEEEAEQIFAPDHNVAPMQDVFSAGDLPLDEASRHGLGHLTRVYGSAPVTAVDGAAELVREHHVVLDAHRLRIPALVHEECLTGFTSYGATVYPAAIAWGATFSPDLVERMAAAIGRDMAAVGVHQGLSPVLDVVRDYRWGRVEETMGEDPYLVSMLGAAYVRGLQSAGVIATLKHFAGYSASRGARNHGPVSMGRRELIDVILPPFETAVATAAAGSVMNSYADVDGIPAGADHWLLTDVLRDDWGFTGTVVSDYWAVPFLASMHRVAADDAGAGALALAAGIDVELPDTIGYGAALLAQVRSGAVAEELVDRAARRLLTQKVELGLLDPGWTPEGSVSGAASVDLDSAGNRALAREIAERSIVLLDPGTALPLRDVRRVAVVGPCAAEPRTFMGCYAFPNHVLPRHPGLGLGVDVPTAVDALRAELSDVDVVHALGCEIQGDDRSGFAEAVEAARSADVCVAFVGDIAGLFAHGTSGEGCDAPDLRLPGVQADLLTELVATGTPVVVVVVSGRPYALGDLHGHAAALVQAFMPGEEGGAAIAGVLSGRVQPSGKLPVQVPRLPGAQPGTYLQPPLGAESTDISSLDPAPLFPFGHGRSYTTFTVDDLRLSSTEVPTDGEFTATVRVRNTGTRAGDEVVQLYLHDVVAQVVRPVKQLAGFARVTLAPGSAADVRFSVHADRTAFTGRDLRRIVEAGDIDVHVGTSAADLPCHGTVRLVGPTRVVGHDRRLDTPADVEPAPGDAGP</sequence>
<dbReference type="SUPFAM" id="SSF52279">
    <property type="entry name" value="Beta-D-glucan exohydrolase, C-terminal domain"/>
    <property type="match status" value="1"/>
</dbReference>
<keyword evidence="10" id="KW-1185">Reference proteome</keyword>
<evidence type="ECO:0000256" key="3">
    <source>
        <dbReference type="ARBA" id="ARBA00023277"/>
    </source>
</evidence>
<reference evidence="9 10" key="1">
    <citation type="submission" date="2018-08" db="EMBL/GenBank/DDBJ databases">
        <title>Sequencing the genomes of 1000 actinobacteria strains.</title>
        <authorList>
            <person name="Klenk H.-P."/>
        </authorList>
    </citation>
    <scope>NUCLEOTIDE SEQUENCE [LARGE SCALE GENOMIC DNA]</scope>
    <source>
        <strain evidence="9 10">DSM 44099</strain>
    </source>
</reference>
<organism evidence="9 10">
    <name type="scientific">Asanoa ferruginea</name>
    <dbReference type="NCBI Taxonomy" id="53367"/>
    <lineage>
        <taxon>Bacteria</taxon>
        <taxon>Bacillati</taxon>
        <taxon>Actinomycetota</taxon>
        <taxon>Actinomycetes</taxon>
        <taxon>Micromonosporales</taxon>
        <taxon>Micromonosporaceae</taxon>
        <taxon>Asanoa</taxon>
    </lineage>
</organism>
<dbReference type="PANTHER" id="PTHR42715:SF10">
    <property type="entry name" value="BETA-GLUCOSIDASE"/>
    <property type="match status" value="1"/>
</dbReference>
<dbReference type="InterPro" id="IPR036881">
    <property type="entry name" value="Glyco_hydro_3_C_sf"/>
</dbReference>
<evidence type="ECO:0000256" key="6">
    <source>
        <dbReference type="RuleBase" id="RU361161"/>
    </source>
</evidence>
<evidence type="ECO:0000256" key="4">
    <source>
        <dbReference type="ARBA" id="ARBA00058905"/>
    </source>
</evidence>
<proteinExistence type="inferred from homology"/>
<feature type="region of interest" description="Disordered" evidence="7">
    <location>
        <begin position="776"/>
        <end position="795"/>
    </location>
</feature>
<evidence type="ECO:0000256" key="2">
    <source>
        <dbReference type="ARBA" id="ARBA00022801"/>
    </source>
</evidence>
<dbReference type="GO" id="GO:0005975">
    <property type="term" value="P:carbohydrate metabolic process"/>
    <property type="evidence" value="ECO:0007669"/>
    <property type="project" value="InterPro"/>
</dbReference>
<comment type="similarity">
    <text evidence="1 6">Belongs to the glycosyl hydrolase 3 family.</text>
</comment>
<dbReference type="InterPro" id="IPR019800">
    <property type="entry name" value="Glyco_hydro_3_AS"/>
</dbReference>
<evidence type="ECO:0000256" key="1">
    <source>
        <dbReference type="ARBA" id="ARBA00005336"/>
    </source>
</evidence>
<dbReference type="Gene3D" id="2.60.40.10">
    <property type="entry name" value="Immunoglobulins"/>
    <property type="match status" value="1"/>
</dbReference>
<dbReference type="InterPro" id="IPR013783">
    <property type="entry name" value="Ig-like_fold"/>
</dbReference>
<dbReference type="InterPro" id="IPR002772">
    <property type="entry name" value="Glyco_hydro_3_C"/>
</dbReference>
<dbReference type="SMART" id="SM01217">
    <property type="entry name" value="Fn3_like"/>
    <property type="match status" value="1"/>
</dbReference>
<evidence type="ECO:0000256" key="5">
    <source>
        <dbReference type="ARBA" id="ARBA00074219"/>
    </source>
</evidence>
<keyword evidence="6" id="KW-0326">Glycosidase</keyword>
<evidence type="ECO:0000313" key="9">
    <source>
        <dbReference type="EMBL" id="REF97176.1"/>
    </source>
</evidence>
<dbReference type="Gene3D" id="3.40.50.1700">
    <property type="entry name" value="Glycoside hydrolase family 3 C-terminal domain"/>
    <property type="match status" value="1"/>
</dbReference>
<protein>
    <recommendedName>
        <fullName evidence="5">Exo-alpha-(1-&gt;6)-L-arabinopyranosidase</fullName>
    </recommendedName>
</protein>
<dbReference type="InterPro" id="IPR017853">
    <property type="entry name" value="GH"/>
</dbReference>
<dbReference type="PRINTS" id="PR00133">
    <property type="entry name" value="GLHYDRLASE3"/>
</dbReference>
<dbReference type="Pfam" id="PF00933">
    <property type="entry name" value="Glyco_hydro_3"/>
    <property type="match status" value="1"/>
</dbReference>
<dbReference type="PROSITE" id="PS00775">
    <property type="entry name" value="GLYCOSYL_HYDROL_F3"/>
    <property type="match status" value="1"/>
</dbReference>
<accession>A0A3D9ZIB7</accession>
<dbReference type="GO" id="GO:0008422">
    <property type="term" value="F:beta-glucosidase activity"/>
    <property type="evidence" value="ECO:0007669"/>
    <property type="project" value="UniProtKB-ARBA"/>
</dbReference>
<dbReference type="PANTHER" id="PTHR42715">
    <property type="entry name" value="BETA-GLUCOSIDASE"/>
    <property type="match status" value="1"/>
</dbReference>
<keyword evidence="3" id="KW-0119">Carbohydrate metabolism</keyword>
<dbReference type="Pfam" id="PF14310">
    <property type="entry name" value="Fn3-like"/>
    <property type="match status" value="1"/>
</dbReference>
<dbReference type="Pfam" id="PF01915">
    <property type="entry name" value="Glyco_hydro_3_C"/>
    <property type="match status" value="1"/>
</dbReference>
<dbReference type="InterPro" id="IPR036962">
    <property type="entry name" value="Glyco_hydro_3_N_sf"/>
</dbReference>
<comment type="caution">
    <text evidence="9">The sequence shown here is derived from an EMBL/GenBank/DDBJ whole genome shotgun (WGS) entry which is preliminary data.</text>
</comment>
<evidence type="ECO:0000256" key="7">
    <source>
        <dbReference type="SAM" id="MobiDB-lite"/>
    </source>
</evidence>
<dbReference type="InterPro" id="IPR001764">
    <property type="entry name" value="Glyco_hydro_3_N"/>
</dbReference>
<dbReference type="Gene3D" id="3.20.20.300">
    <property type="entry name" value="Glycoside hydrolase, family 3, N-terminal domain"/>
    <property type="match status" value="1"/>
</dbReference>
<evidence type="ECO:0000259" key="8">
    <source>
        <dbReference type="SMART" id="SM01217"/>
    </source>
</evidence>
<dbReference type="AlphaFoldDB" id="A0A3D9ZIB7"/>
<name>A0A3D9ZIB7_9ACTN</name>
<feature type="domain" description="Fibronectin type III-like" evidence="8">
    <location>
        <begin position="687"/>
        <end position="756"/>
    </location>
</feature>
<evidence type="ECO:0000313" key="10">
    <source>
        <dbReference type="Proteomes" id="UP000256913"/>
    </source>
</evidence>
<gene>
    <name evidence="9" type="ORF">DFJ67_3173</name>
</gene>
<dbReference type="InterPro" id="IPR026891">
    <property type="entry name" value="Fn3-like"/>
</dbReference>
<dbReference type="EMBL" id="QUMQ01000001">
    <property type="protein sequence ID" value="REF97176.1"/>
    <property type="molecule type" value="Genomic_DNA"/>
</dbReference>
<dbReference type="FunFam" id="2.60.40.10:FF:000495">
    <property type="entry name" value="Periplasmic beta-glucosidase"/>
    <property type="match status" value="1"/>
</dbReference>